<reference evidence="2 3" key="1">
    <citation type="journal article" date="2019" name="Nat. Plants">
        <title>Genome sequencing of Musa balbisiana reveals subgenome evolution and function divergence in polyploid bananas.</title>
        <authorList>
            <person name="Yao X."/>
        </authorList>
    </citation>
    <scope>NUCLEOTIDE SEQUENCE [LARGE SCALE GENOMIC DNA]</scope>
    <source>
        <strain evidence="3">cv. DH-PKW</strain>
        <tissue evidence="2">Leaves</tissue>
    </source>
</reference>
<dbReference type="AlphaFoldDB" id="A0A4S8JSI7"/>
<protein>
    <recommendedName>
        <fullName evidence="1">TH1 domain-containing protein</fullName>
    </recommendedName>
</protein>
<dbReference type="EMBL" id="PYDT01000004">
    <property type="protein sequence ID" value="THU65072.1"/>
    <property type="molecule type" value="Genomic_DNA"/>
</dbReference>
<dbReference type="InterPro" id="IPR010926">
    <property type="entry name" value="Myosin_TH1"/>
</dbReference>
<feature type="domain" description="TH1" evidence="1">
    <location>
        <begin position="129"/>
        <end position="304"/>
    </location>
</feature>
<proteinExistence type="predicted"/>
<evidence type="ECO:0000313" key="3">
    <source>
        <dbReference type="Proteomes" id="UP000317650"/>
    </source>
</evidence>
<dbReference type="Pfam" id="PF06017">
    <property type="entry name" value="Myosin_TH1"/>
    <property type="match status" value="1"/>
</dbReference>
<evidence type="ECO:0000259" key="1">
    <source>
        <dbReference type="PROSITE" id="PS51757"/>
    </source>
</evidence>
<keyword evidence="3" id="KW-1185">Reference proteome</keyword>
<dbReference type="Proteomes" id="UP000317650">
    <property type="component" value="Chromosome 1"/>
</dbReference>
<accession>A0A4S8JSI7</accession>
<sequence>MRSFYQLDSISAVEAGITILQISRRKKPLGQNKVVDTGPVPLTRIARFSDRIFGPGLYYKWASPLISIFVFGAPISAMDRFKNLTKLQVEVEEENGDGGYDGEKSLEAQNEEAEVKEVAEEMGQFTGLKVRRRASLFGECKGDYVGVPSDPFLHRILTKQGDITVLFADKVVKFTGSGKMKKHILLITDFAIYLVDPDADILKRRIALAAVEKICLSKFDDNFFALIVPTEYDCLMASTRKTEIANVLMEATNSASEEIEVVFSNRFEYHAADDMVKEVEFEEGALKRGSQGRKSSEWSPTWHF</sequence>
<organism evidence="2 3">
    <name type="scientific">Musa balbisiana</name>
    <name type="common">Banana</name>
    <dbReference type="NCBI Taxonomy" id="52838"/>
    <lineage>
        <taxon>Eukaryota</taxon>
        <taxon>Viridiplantae</taxon>
        <taxon>Streptophyta</taxon>
        <taxon>Embryophyta</taxon>
        <taxon>Tracheophyta</taxon>
        <taxon>Spermatophyta</taxon>
        <taxon>Magnoliopsida</taxon>
        <taxon>Liliopsida</taxon>
        <taxon>Zingiberales</taxon>
        <taxon>Musaceae</taxon>
        <taxon>Musa</taxon>
    </lineage>
</organism>
<gene>
    <name evidence="2" type="ORF">C4D60_Mb01t33280</name>
</gene>
<dbReference type="GO" id="GO:0003774">
    <property type="term" value="F:cytoskeletal motor activity"/>
    <property type="evidence" value="ECO:0007669"/>
    <property type="project" value="InterPro"/>
</dbReference>
<dbReference type="GO" id="GO:0016459">
    <property type="term" value="C:myosin complex"/>
    <property type="evidence" value="ECO:0007669"/>
    <property type="project" value="InterPro"/>
</dbReference>
<comment type="caution">
    <text evidence="2">The sequence shown here is derived from an EMBL/GenBank/DDBJ whole genome shotgun (WGS) entry which is preliminary data.</text>
</comment>
<dbReference type="PANTHER" id="PTHR34969:SF1">
    <property type="entry name" value="TH1 DOMAIN-CONTAINING PROTEIN"/>
    <property type="match status" value="1"/>
</dbReference>
<name>A0A4S8JSI7_MUSBA</name>
<evidence type="ECO:0000313" key="2">
    <source>
        <dbReference type="EMBL" id="THU65072.1"/>
    </source>
</evidence>
<dbReference type="PANTHER" id="PTHR34969">
    <property type="entry name" value="OS01G0621700 PROTEIN"/>
    <property type="match status" value="1"/>
</dbReference>
<dbReference type="PROSITE" id="PS51757">
    <property type="entry name" value="TH1"/>
    <property type="match status" value="1"/>
</dbReference>